<dbReference type="GO" id="GO:0009898">
    <property type="term" value="C:cytoplasmic side of plasma membrane"/>
    <property type="evidence" value="ECO:0007669"/>
    <property type="project" value="TreeGrafter"/>
</dbReference>
<dbReference type="InterPro" id="IPR050625">
    <property type="entry name" value="ParA/MinD_ATPase"/>
</dbReference>
<keyword evidence="3" id="KW-1185">Reference proteome</keyword>
<organism evidence="2 3">
    <name type="scientific">Janthinobacterium svalbardensis</name>
    <dbReference type="NCBI Taxonomy" id="368607"/>
    <lineage>
        <taxon>Bacteria</taxon>
        <taxon>Pseudomonadati</taxon>
        <taxon>Pseudomonadota</taxon>
        <taxon>Betaproteobacteria</taxon>
        <taxon>Burkholderiales</taxon>
        <taxon>Oxalobacteraceae</taxon>
        <taxon>Janthinobacterium</taxon>
    </lineage>
</organism>
<dbReference type="PANTHER" id="PTHR43384">
    <property type="entry name" value="SEPTUM SITE-DETERMINING PROTEIN MIND HOMOLOG, CHLOROPLASTIC-RELATED"/>
    <property type="match status" value="1"/>
</dbReference>
<reference evidence="2 3" key="1">
    <citation type="submission" date="2017-09" db="EMBL/GenBank/DDBJ databases">
        <title>Complete genome sequence of Janthinobacterium svalbardensis PAMC 27463.</title>
        <authorList>
            <person name="Cho Y.-J."/>
            <person name="Cho A."/>
            <person name="Kim O.-S."/>
            <person name="Lee J.-I."/>
        </authorList>
    </citation>
    <scope>NUCLEOTIDE SEQUENCE [LARGE SCALE GENOMIC DNA]</scope>
    <source>
        <strain evidence="2 3">PAMC 27463</strain>
    </source>
</reference>
<dbReference type="InterPro" id="IPR025669">
    <property type="entry name" value="AAA_dom"/>
</dbReference>
<gene>
    <name evidence="2" type="ORF">CNX70_23025</name>
</gene>
<dbReference type="InterPro" id="IPR027417">
    <property type="entry name" value="P-loop_NTPase"/>
</dbReference>
<dbReference type="Pfam" id="PF13614">
    <property type="entry name" value="AAA_31"/>
    <property type="match status" value="1"/>
</dbReference>
<name>A0A290X0K8_9BURK</name>
<dbReference type="InterPro" id="IPR011006">
    <property type="entry name" value="CheY-like_superfamily"/>
</dbReference>
<dbReference type="EMBL" id="CP023422">
    <property type="protein sequence ID" value="ATD62689.1"/>
    <property type="molecule type" value="Genomic_DNA"/>
</dbReference>
<dbReference type="Gene3D" id="3.40.50.300">
    <property type="entry name" value="P-loop containing nucleotide triphosphate hydrolases"/>
    <property type="match status" value="1"/>
</dbReference>
<dbReference type="SUPFAM" id="SSF52172">
    <property type="entry name" value="CheY-like"/>
    <property type="match status" value="1"/>
</dbReference>
<dbReference type="GO" id="GO:0005829">
    <property type="term" value="C:cytosol"/>
    <property type="evidence" value="ECO:0007669"/>
    <property type="project" value="TreeGrafter"/>
</dbReference>
<dbReference type="GO" id="GO:0051782">
    <property type="term" value="P:negative regulation of cell division"/>
    <property type="evidence" value="ECO:0007669"/>
    <property type="project" value="TreeGrafter"/>
</dbReference>
<dbReference type="GO" id="GO:0016887">
    <property type="term" value="F:ATP hydrolysis activity"/>
    <property type="evidence" value="ECO:0007669"/>
    <property type="project" value="TreeGrafter"/>
</dbReference>
<sequence length="396" mass="42710">MKIFIISSNEQQLAGMAALLRERHAGDDIDSAIGSLERLAGTAEMAAPDVLLLAQPVIDDADLARIERLASRQQGMAIILQCEHQGSDFLLKAMRAGVGEVLPQADSGAALNAALQRLEDKSARHVQRHGKVIAFASCKGGSGATFIAANLAYALSLDNQRVALFDLNLQFGDAALFVSDQKPTATLSHVAQQIHRLDASFLAASMVQVTPNFSILAAPEDPAHSSDVKPEHIDQLLHLARSEYDFIVLDLGRGLDAISVRALDHADMICPVMQATLPYIRDGKRLLQAFQSLEYPVSKIHLILNRYAGDDEIRLRDLEAAYGQRIFHTIANHYAAAAASVNQGVPVLKLAPGSPLSKSLQECASKLSGGRAPVPAGLFSRLFQRSRPIHLRGETA</sequence>
<accession>A0A290X0K8</accession>
<feature type="domain" description="AAA" evidence="1">
    <location>
        <begin position="131"/>
        <end position="292"/>
    </location>
</feature>
<dbReference type="Gene3D" id="3.40.50.2300">
    <property type="match status" value="1"/>
</dbReference>
<protein>
    <submittedName>
        <fullName evidence="2">Response regulator receiver protein</fullName>
    </submittedName>
</protein>
<dbReference type="Proteomes" id="UP000218437">
    <property type="component" value="Chromosome"/>
</dbReference>
<dbReference type="KEGG" id="jsv:CNX70_23025"/>
<dbReference type="AlphaFoldDB" id="A0A290X0K8"/>
<dbReference type="GO" id="GO:0005524">
    <property type="term" value="F:ATP binding"/>
    <property type="evidence" value="ECO:0007669"/>
    <property type="project" value="TreeGrafter"/>
</dbReference>
<evidence type="ECO:0000313" key="2">
    <source>
        <dbReference type="EMBL" id="ATD62689.1"/>
    </source>
</evidence>
<dbReference type="SUPFAM" id="SSF52540">
    <property type="entry name" value="P-loop containing nucleoside triphosphate hydrolases"/>
    <property type="match status" value="1"/>
</dbReference>
<evidence type="ECO:0000313" key="3">
    <source>
        <dbReference type="Proteomes" id="UP000218437"/>
    </source>
</evidence>
<dbReference type="RefSeq" id="WP_096237389.1">
    <property type="nucleotide sequence ID" value="NZ_CP023422.1"/>
</dbReference>
<dbReference type="PANTHER" id="PTHR43384:SF13">
    <property type="entry name" value="SLR0110 PROTEIN"/>
    <property type="match status" value="1"/>
</dbReference>
<evidence type="ECO:0000259" key="1">
    <source>
        <dbReference type="Pfam" id="PF13614"/>
    </source>
</evidence>
<proteinExistence type="predicted"/>